<name>A0AAN8JUZ0_PATCE</name>
<keyword evidence="3" id="KW-1185">Reference proteome</keyword>
<evidence type="ECO:0000313" key="3">
    <source>
        <dbReference type="Proteomes" id="UP001347796"/>
    </source>
</evidence>
<feature type="region of interest" description="Disordered" evidence="1">
    <location>
        <begin position="20"/>
        <end position="82"/>
    </location>
</feature>
<sequence>MRETKTAKRMKFSDVLQCAYESRDPENNNSECPSSDFDSETDDDEFANENEESDEELLTQMPTTTKPVSAVTLHVDKECKQT</sequence>
<comment type="caution">
    <text evidence="2">The sequence shown here is derived from an EMBL/GenBank/DDBJ whole genome shotgun (WGS) entry which is preliminary data.</text>
</comment>
<dbReference type="EMBL" id="JAZGQO010000007">
    <property type="protein sequence ID" value="KAK6183160.1"/>
    <property type="molecule type" value="Genomic_DNA"/>
</dbReference>
<proteinExistence type="predicted"/>
<feature type="compositionally biased region" description="Acidic residues" evidence="1">
    <location>
        <begin position="37"/>
        <end position="57"/>
    </location>
</feature>
<organism evidence="2 3">
    <name type="scientific">Patella caerulea</name>
    <name type="common">Rayed Mediterranean limpet</name>
    <dbReference type="NCBI Taxonomy" id="87958"/>
    <lineage>
        <taxon>Eukaryota</taxon>
        <taxon>Metazoa</taxon>
        <taxon>Spiralia</taxon>
        <taxon>Lophotrochozoa</taxon>
        <taxon>Mollusca</taxon>
        <taxon>Gastropoda</taxon>
        <taxon>Patellogastropoda</taxon>
        <taxon>Patelloidea</taxon>
        <taxon>Patellidae</taxon>
        <taxon>Patella</taxon>
    </lineage>
</organism>
<dbReference type="AlphaFoldDB" id="A0AAN8JUZ0"/>
<evidence type="ECO:0000313" key="2">
    <source>
        <dbReference type="EMBL" id="KAK6183160.1"/>
    </source>
</evidence>
<dbReference type="Proteomes" id="UP001347796">
    <property type="component" value="Unassembled WGS sequence"/>
</dbReference>
<protein>
    <submittedName>
        <fullName evidence="2">Uncharacterized protein</fullName>
    </submittedName>
</protein>
<accession>A0AAN8JUZ0</accession>
<gene>
    <name evidence="2" type="ORF">SNE40_010690</name>
</gene>
<reference evidence="2 3" key="1">
    <citation type="submission" date="2024-01" db="EMBL/GenBank/DDBJ databases">
        <title>The genome of the rayed Mediterranean limpet Patella caerulea (Linnaeus, 1758).</title>
        <authorList>
            <person name="Anh-Thu Weber A."/>
            <person name="Halstead-Nussloch G."/>
        </authorList>
    </citation>
    <scope>NUCLEOTIDE SEQUENCE [LARGE SCALE GENOMIC DNA]</scope>
    <source>
        <strain evidence="2">AATW-2023a</strain>
        <tissue evidence="2">Whole specimen</tissue>
    </source>
</reference>
<evidence type="ECO:0000256" key="1">
    <source>
        <dbReference type="SAM" id="MobiDB-lite"/>
    </source>
</evidence>